<sequence length="98" mass="11132">MVMAKNKKGKCFIDKKSCNEQCVLYRRGLRYFDDKRPPEPFEECAINIIADSVENIISRTVGLQAEQNKVANNIADVAAIMKTALQIKVTEDKRGRIE</sequence>
<gene>
    <name evidence="1" type="ORF">MM415A00786_0009</name>
</gene>
<accession>A0A6M3KEL2</accession>
<organism evidence="1">
    <name type="scientific">viral metagenome</name>
    <dbReference type="NCBI Taxonomy" id="1070528"/>
    <lineage>
        <taxon>unclassified sequences</taxon>
        <taxon>metagenomes</taxon>
        <taxon>organismal metagenomes</taxon>
    </lineage>
</organism>
<name>A0A6M3KEL2_9ZZZZ</name>
<dbReference type="AlphaFoldDB" id="A0A6M3KEL2"/>
<proteinExistence type="predicted"/>
<protein>
    <submittedName>
        <fullName evidence="1">Uncharacterized protein</fullName>
    </submittedName>
</protein>
<evidence type="ECO:0000313" key="1">
    <source>
        <dbReference type="EMBL" id="QJA80041.1"/>
    </source>
</evidence>
<reference evidence="1" key="1">
    <citation type="submission" date="2020-03" db="EMBL/GenBank/DDBJ databases">
        <title>The deep terrestrial virosphere.</title>
        <authorList>
            <person name="Holmfeldt K."/>
            <person name="Nilsson E."/>
            <person name="Simone D."/>
            <person name="Lopez-Fernandez M."/>
            <person name="Wu X."/>
            <person name="de Brujin I."/>
            <person name="Lundin D."/>
            <person name="Andersson A."/>
            <person name="Bertilsson S."/>
            <person name="Dopson M."/>
        </authorList>
    </citation>
    <scope>NUCLEOTIDE SEQUENCE</scope>
    <source>
        <strain evidence="1">MM415A00786</strain>
    </source>
</reference>
<dbReference type="EMBL" id="MT142404">
    <property type="protein sequence ID" value="QJA80041.1"/>
    <property type="molecule type" value="Genomic_DNA"/>
</dbReference>